<feature type="transmembrane region" description="Helical" evidence="1">
    <location>
        <begin position="98"/>
        <end position="117"/>
    </location>
</feature>
<protein>
    <recommendedName>
        <fullName evidence="4">Glycosyltransferase RgtA/B/C/D-like domain-containing protein</fullName>
    </recommendedName>
</protein>
<keyword evidence="1" id="KW-0472">Membrane</keyword>
<feature type="transmembrane region" description="Helical" evidence="1">
    <location>
        <begin position="216"/>
        <end position="236"/>
    </location>
</feature>
<comment type="caution">
    <text evidence="2">The sequence shown here is derived from an EMBL/GenBank/DDBJ whole genome shotgun (WGS) entry which is preliminary data.</text>
</comment>
<dbReference type="EMBL" id="VMGL01000010">
    <property type="protein sequence ID" value="TSC97173.1"/>
    <property type="molecule type" value="Genomic_DNA"/>
</dbReference>
<sequence>MRKFWLILLFFAILTTVWWWPLPRHLLTGQLDKSLIDPLYNQWIIAWGAHALTHYPWHFFDANMFYPFHQTLAWGDNLFSLTIFALPLLPIFGLLGTYNILLLGSTIFSAFTIYLLVRHLTKHRPSAVVAGLIWGFSHYRWSECGHIQILWTIWLPLIFLYAEKIREKFSRRDFLLLIAAVFLMLTANVYLAIFVVISFAVYFIGLLICRLINWRSVGQIILGWLAAGLLALPLYWPSFVLQQQAPVIRDIERQEYLHLHNLLPWPWPGKLIQNLLDFFGRPVEAIPTQPLSLLIFILLLAGLIRLVAERREWRKNLLYVIFLLTSVVGFIAAAGPRIYWREKILVNHNWLFYWFYDHFPGYSVMRVPLRWYIVILVGLTVFGSWGLAKWLRILRPRWQYLFVLLCATWLFIEQAPTPTEVYSNYRWQDYPVYQWLKNQPGEFPILELPAYAGNGYHPNDVIEARRMYLSTFHWKKRVTGTISPGIIKPYLNNIRIINTIGQDSAALELLKKWQVKYIVYLPADFIDLGLPPDEQERVKRQLDSMPELKKEVEYDNGTIYKIIY</sequence>
<feature type="transmembrane region" description="Helical" evidence="1">
    <location>
        <begin position="144"/>
        <end position="162"/>
    </location>
</feature>
<feature type="transmembrane region" description="Helical" evidence="1">
    <location>
        <begin position="291"/>
        <end position="308"/>
    </location>
</feature>
<proteinExistence type="predicted"/>
<keyword evidence="1" id="KW-1133">Transmembrane helix</keyword>
<evidence type="ECO:0000313" key="3">
    <source>
        <dbReference type="Proteomes" id="UP000318711"/>
    </source>
</evidence>
<accession>A0A554LWD3</accession>
<feature type="transmembrane region" description="Helical" evidence="1">
    <location>
        <begin position="72"/>
        <end position="92"/>
    </location>
</feature>
<evidence type="ECO:0008006" key="4">
    <source>
        <dbReference type="Google" id="ProtNLM"/>
    </source>
</evidence>
<evidence type="ECO:0000313" key="2">
    <source>
        <dbReference type="EMBL" id="TSC97173.1"/>
    </source>
</evidence>
<reference evidence="2 3" key="1">
    <citation type="submission" date="2017-07" db="EMBL/GenBank/DDBJ databases">
        <title>Mechanisms for carbon and nitrogen cycling indicate functional differentiation within the Candidate Phyla Radiation.</title>
        <authorList>
            <person name="Danczak R.E."/>
            <person name="Johnston M.D."/>
            <person name="Kenah C."/>
            <person name="Slattery M."/>
            <person name="Wrighton K.C."/>
            <person name="Wilkins M.J."/>
        </authorList>
    </citation>
    <scope>NUCLEOTIDE SEQUENCE [LARGE SCALE GENOMIC DNA]</scope>
    <source>
        <strain evidence="2">Licking1014_2</strain>
    </source>
</reference>
<name>A0A554LWD3_9BACT</name>
<dbReference type="Proteomes" id="UP000318711">
    <property type="component" value="Unassembled WGS sequence"/>
</dbReference>
<feature type="transmembrane region" description="Helical" evidence="1">
    <location>
        <begin position="174"/>
        <end position="204"/>
    </location>
</feature>
<keyword evidence="1" id="KW-0812">Transmembrane</keyword>
<dbReference type="AlphaFoldDB" id="A0A554LWD3"/>
<feature type="transmembrane region" description="Helical" evidence="1">
    <location>
        <begin position="5"/>
        <end position="22"/>
    </location>
</feature>
<evidence type="ECO:0000256" key="1">
    <source>
        <dbReference type="SAM" id="Phobius"/>
    </source>
</evidence>
<feature type="transmembrane region" description="Helical" evidence="1">
    <location>
        <begin position="369"/>
        <end position="388"/>
    </location>
</feature>
<feature type="transmembrane region" description="Helical" evidence="1">
    <location>
        <begin position="317"/>
        <end position="340"/>
    </location>
</feature>
<gene>
    <name evidence="2" type="ORF">CEN88_135</name>
</gene>
<organism evidence="2 3">
    <name type="scientific">Candidatus Berkelbacteria bacterium Licking1014_2</name>
    <dbReference type="NCBI Taxonomy" id="2017146"/>
    <lineage>
        <taxon>Bacteria</taxon>
        <taxon>Candidatus Berkelbacteria</taxon>
    </lineage>
</organism>